<dbReference type="NCBIfam" id="TIGR03037">
    <property type="entry name" value="anthran_nbaC"/>
    <property type="match status" value="1"/>
</dbReference>
<keyword evidence="5 8" id="KW-0223">Dioxygenase</keyword>
<dbReference type="SUPFAM" id="SSF51182">
    <property type="entry name" value="RmlC-like cupins"/>
    <property type="match status" value="1"/>
</dbReference>
<dbReference type="Gene3D" id="2.60.120.10">
    <property type="entry name" value="Jelly Rolls"/>
    <property type="match status" value="1"/>
</dbReference>
<dbReference type="OrthoDB" id="204928at2759"/>
<evidence type="ECO:0000256" key="2">
    <source>
        <dbReference type="ARBA" id="ARBA00002752"/>
    </source>
</evidence>
<dbReference type="InParanoid" id="A0A163M0R8"/>
<dbReference type="InterPro" id="IPR014710">
    <property type="entry name" value="RmlC-like_jellyroll"/>
</dbReference>
<accession>A0A163M0R8</accession>
<keyword evidence="4 8" id="KW-0479">Metal-binding</keyword>
<dbReference type="CDD" id="cd06123">
    <property type="entry name" value="cupin_HAO"/>
    <property type="match status" value="1"/>
</dbReference>
<keyword evidence="6 8" id="KW-0560">Oxidoreductase</keyword>
<evidence type="ECO:0000256" key="1">
    <source>
        <dbReference type="ARBA" id="ARBA00001954"/>
    </source>
</evidence>
<feature type="binding site" evidence="8">
    <location>
        <position position="107"/>
    </location>
    <ligand>
        <name>substrate</name>
    </ligand>
</feature>
<name>A0A163M0R8_ABSGL</name>
<comment type="cofactor">
    <cofactor evidence="1 8">
        <name>Fe(2+)</name>
        <dbReference type="ChEBI" id="CHEBI:29033"/>
    </cofactor>
</comment>
<feature type="binding site" evidence="8">
    <location>
        <position position="161"/>
    </location>
    <ligand>
        <name>a divalent metal cation</name>
        <dbReference type="ChEBI" id="CHEBI:60240"/>
    </ligand>
</feature>
<dbReference type="STRING" id="4829.A0A163M0R8"/>
<feature type="binding site" evidence="8">
    <location>
        <position position="164"/>
    </location>
    <ligand>
        <name>a divalent metal cation</name>
        <dbReference type="ChEBI" id="CHEBI:60240"/>
    </ligand>
</feature>
<evidence type="ECO:0000256" key="5">
    <source>
        <dbReference type="ARBA" id="ARBA00022964"/>
    </source>
</evidence>
<dbReference type="NCBIfam" id="NF009763">
    <property type="entry name" value="PRK13264.1"/>
    <property type="match status" value="1"/>
</dbReference>
<dbReference type="InterPro" id="IPR011051">
    <property type="entry name" value="RmlC_Cupin_sf"/>
</dbReference>
<keyword evidence="7 8" id="KW-0408">Iron</keyword>
<feature type="binding site" evidence="8">
    <location>
        <position position="55"/>
    </location>
    <ligand>
        <name>substrate</name>
    </ligand>
</feature>
<dbReference type="OMA" id="FYQHKGG"/>
<feature type="binding site" evidence="8">
    <location>
        <position position="97"/>
    </location>
    <ligand>
        <name>substrate</name>
    </ligand>
</feature>
<dbReference type="GO" id="GO:0043420">
    <property type="term" value="P:anthranilate metabolic process"/>
    <property type="evidence" value="ECO:0007669"/>
    <property type="project" value="UniProtKB-UniRule"/>
</dbReference>
<feature type="binding site" evidence="8">
    <location>
        <position position="55"/>
    </location>
    <ligand>
        <name>Fe cation</name>
        <dbReference type="ChEBI" id="CHEBI:24875"/>
        <note>catalytic</note>
    </ligand>
</feature>
<dbReference type="EC" id="1.13.11.6" evidence="8"/>
<dbReference type="EMBL" id="LT553165">
    <property type="protein sequence ID" value="SAM00188.1"/>
    <property type="molecule type" value="Genomic_DNA"/>
</dbReference>
<reference evidence="9" key="1">
    <citation type="submission" date="2016-04" db="EMBL/GenBank/DDBJ databases">
        <authorList>
            <person name="Evans L.H."/>
            <person name="Alamgir A."/>
            <person name="Owens N."/>
            <person name="Weber N.D."/>
            <person name="Virtaneva K."/>
            <person name="Barbian K."/>
            <person name="Babar A."/>
            <person name="Rosenke K."/>
        </authorList>
    </citation>
    <scope>NUCLEOTIDE SEQUENCE [LARGE SCALE GENOMIC DNA]</scope>
    <source>
        <strain evidence="9">CBS 101.48</strain>
    </source>
</reference>
<keyword evidence="3 8" id="KW-0662">Pyridine nucleotide biosynthesis</keyword>
<evidence type="ECO:0000313" key="9">
    <source>
        <dbReference type="EMBL" id="SAM00188.1"/>
    </source>
</evidence>
<comment type="pathway">
    <text evidence="8">Cofactor biosynthesis; NAD(+) biosynthesis; quinolinate from L-kynurenine: step 3/3.</text>
</comment>
<dbReference type="Pfam" id="PF06052">
    <property type="entry name" value="3-HAO"/>
    <property type="match status" value="1"/>
</dbReference>
<evidence type="ECO:0000256" key="7">
    <source>
        <dbReference type="ARBA" id="ARBA00023004"/>
    </source>
</evidence>
<evidence type="ECO:0000256" key="4">
    <source>
        <dbReference type="ARBA" id="ARBA00022723"/>
    </source>
</evidence>
<keyword evidence="8" id="KW-0963">Cytoplasm</keyword>
<dbReference type="GO" id="GO:0034354">
    <property type="term" value="P:'de novo' NAD+ biosynthetic process from L-tryptophan"/>
    <property type="evidence" value="ECO:0007669"/>
    <property type="project" value="UniProtKB-UniRule"/>
</dbReference>
<evidence type="ECO:0000313" key="10">
    <source>
        <dbReference type="Proteomes" id="UP000078561"/>
    </source>
</evidence>
<dbReference type="AlphaFoldDB" id="A0A163M0R8"/>
<feature type="binding site" evidence="8">
    <location>
        <position position="127"/>
    </location>
    <ligand>
        <name>a divalent metal cation</name>
        <dbReference type="ChEBI" id="CHEBI:60240"/>
    </ligand>
</feature>
<dbReference type="GO" id="GO:0005737">
    <property type="term" value="C:cytoplasm"/>
    <property type="evidence" value="ECO:0007669"/>
    <property type="project" value="UniProtKB-SubCell"/>
</dbReference>
<dbReference type="InterPro" id="IPR010329">
    <property type="entry name" value="3hydroanth_dOase"/>
</dbReference>
<dbReference type="UniPathway" id="UPA00253">
    <property type="reaction ID" value="UER00330"/>
</dbReference>
<dbReference type="Proteomes" id="UP000078561">
    <property type="component" value="Unassembled WGS sequence"/>
</dbReference>
<evidence type="ECO:0000256" key="8">
    <source>
        <dbReference type="HAMAP-Rule" id="MF_03019"/>
    </source>
</evidence>
<feature type="binding site" evidence="8">
    <location>
        <position position="122"/>
    </location>
    <ligand>
        <name>a divalent metal cation</name>
        <dbReference type="ChEBI" id="CHEBI:60240"/>
    </ligand>
</feature>
<dbReference type="PANTHER" id="PTHR15497:SF1">
    <property type="entry name" value="3-HYDROXYANTHRANILATE 3,4-DIOXYGENASE"/>
    <property type="match status" value="1"/>
</dbReference>
<dbReference type="PANTHER" id="PTHR15497">
    <property type="entry name" value="3-HYDROXYANTHRANILATE 3,4-DIOXYGENASE"/>
    <property type="match status" value="1"/>
</dbReference>
<dbReference type="HAMAP" id="MF_00825">
    <property type="entry name" value="3_HAO"/>
    <property type="match status" value="1"/>
</dbReference>
<organism evidence="9">
    <name type="scientific">Absidia glauca</name>
    <name type="common">Pin mould</name>
    <dbReference type="NCBI Taxonomy" id="4829"/>
    <lineage>
        <taxon>Eukaryota</taxon>
        <taxon>Fungi</taxon>
        <taxon>Fungi incertae sedis</taxon>
        <taxon>Mucoromycota</taxon>
        <taxon>Mucoromycotina</taxon>
        <taxon>Mucoromycetes</taxon>
        <taxon>Mucorales</taxon>
        <taxon>Cunninghamellaceae</taxon>
        <taxon>Absidia</taxon>
    </lineage>
</organism>
<comment type="function">
    <text evidence="2 8">Catalyzes the oxidative ring opening of 3-hydroxyanthranilate to 2-amino-3-carboxymuconate semialdehyde, which spontaneously cyclizes to quinolinate.</text>
</comment>
<dbReference type="GO" id="GO:0000334">
    <property type="term" value="F:3-hydroxyanthranilate 3,4-dioxygenase activity"/>
    <property type="evidence" value="ECO:0007669"/>
    <property type="project" value="UniProtKB-UniRule"/>
</dbReference>
<keyword evidence="10" id="KW-1185">Reference proteome</keyword>
<comment type="subcellular location">
    <subcellularLocation>
        <location evidence="8">Cytoplasm</location>
    </subcellularLocation>
</comment>
<evidence type="ECO:0000256" key="6">
    <source>
        <dbReference type="ARBA" id="ARBA00023002"/>
    </source>
</evidence>
<dbReference type="GO" id="GO:0006569">
    <property type="term" value="P:L-tryptophan catabolic process"/>
    <property type="evidence" value="ECO:0007669"/>
    <property type="project" value="UniProtKB-UniRule"/>
</dbReference>
<evidence type="ECO:0000256" key="3">
    <source>
        <dbReference type="ARBA" id="ARBA00022642"/>
    </source>
</evidence>
<feature type="binding site" evidence="8">
    <location>
        <position position="45"/>
    </location>
    <ligand>
        <name>O2</name>
        <dbReference type="ChEBI" id="CHEBI:15379"/>
    </ligand>
</feature>
<feature type="binding site" evidence="8">
    <location>
        <position position="49"/>
    </location>
    <ligand>
        <name>Fe cation</name>
        <dbReference type="ChEBI" id="CHEBI:24875"/>
        <note>catalytic</note>
    </ligand>
</feature>
<proteinExistence type="inferred from homology"/>
<gene>
    <name evidence="9" type="primary">ABSGL_05865.1 scaffold 7570</name>
    <name evidence="8" type="synonym">BNA1</name>
</gene>
<protein>
    <recommendedName>
        <fullName evidence="8">3-hydroxyanthranilate 3,4-dioxygenase</fullName>
        <ecNumber evidence="8">1.13.11.6</ecNumber>
    </recommendedName>
    <alternativeName>
        <fullName evidence="8">3-hydroxyanthranilate oxygenase</fullName>
        <shortName evidence="8">3-HAO</shortName>
    </alternativeName>
    <alternativeName>
        <fullName evidence="8">3-hydroxyanthranilic acid dioxygenase</fullName>
        <shortName evidence="8">HAD</shortName>
    </alternativeName>
    <alternativeName>
        <fullName evidence="8">Biosynthesis of nicotinic acid protein 1</fullName>
    </alternativeName>
</protein>
<dbReference type="GO" id="GO:0008198">
    <property type="term" value="F:ferrous iron binding"/>
    <property type="evidence" value="ECO:0007669"/>
    <property type="project" value="UniProtKB-UniRule"/>
</dbReference>
<feature type="binding site" evidence="8">
    <location>
        <position position="93"/>
    </location>
    <ligand>
        <name>Fe cation</name>
        <dbReference type="ChEBI" id="CHEBI:24875"/>
        <note>catalytic</note>
    </ligand>
</feature>
<comment type="catalytic activity">
    <reaction evidence="8">
        <text>3-hydroxyanthranilate + O2 = (2Z,4Z)-2-amino-3-carboxymuconate 6-semialdehyde</text>
        <dbReference type="Rhea" id="RHEA:17953"/>
        <dbReference type="ChEBI" id="CHEBI:15379"/>
        <dbReference type="ChEBI" id="CHEBI:36559"/>
        <dbReference type="ChEBI" id="CHEBI:77612"/>
        <dbReference type="EC" id="1.13.11.6"/>
    </reaction>
</comment>
<sequence length="171" mass="19848">MLPFPINFTTWLEENGEKLQPPINNAVLYRGKDTIVMVVGGPNKRSDYHINETEEWFYQLKGQLLIKVVDDGEFKDIYVNEGDMFLLPANVPHNPVRFAESIGLVVERERLAHHTDRLRWYCENSSCRNIIYEESFHCTDLGTQLKPIVEKFATTEELRRCHQCGHVSAPK</sequence>
<dbReference type="GO" id="GO:0019805">
    <property type="term" value="P:quinolinate biosynthetic process"/>
    <property type="evidence" value="ECO:0007669"/>
    <property type="project" value="UniProtKB-UniRule"/>
</dbReference>
<comment type="similarity">
    <text evidence="8">Belongs to the 3-HAO family.</text>
</comment>